<dbReference type="InterPro" id="IPR020904">
    <property type="entry name" value="Sc_DH/Rdtase_CS"/>
</dbReference>
<dbReference type="OrthoDB" id="9810734at2"/>
<sequence length="249" mass="26824">MIVFITGASAGFGAALAKQMVEKGHKVIGTARRVEKLAALQKQLGENFFPLPFDICDIDAGSTAIDSLPKAWQEIDVLVNNAGLALGVGPAYESHLEDWLKMIDTNIRGLVAITHKILPGMVARNRGHIINLSSIAGSHPYPGGNVYGGTKAFVTQFSRNLRADLFGKNIRVTNIEPGVIGGTEFSNVRYYGDDQAAAKVYDGFENMTGEDVANIILWCAELPAHININRLEVMPTAQTFAGLTVAKKV</sequence>
<name>A0A380MWP7_9GAMM</name>
<dbReference type="PROSITE" id="PS00061">
    <property type="entry name" value="ADH_SHORT"/>
    <property type="match status" value="1"/>
</dbReference>
<proteinExistence type="inferred from homology"/>
<dbReference type="EC" id="1.1.1.-" evidence="4"/>
<dbReference type="Pfam" id="PF00106">
    <property type="entry name" value="adh_short"/>
    <property type="match status" value="1"/>
</dbReference>
<dbReference type="InterPro" id="IPR036291">
    <property type="entry name" value="NAD(P)-bd_dom_sf"/>
</dbReference>
<dbReference type="InterPro" id="IPR002347">
    <property type="entry name" value="SDR_fam"/>
</dbReference>
<reference evidence="4 5" key="1">
    <citation type="submission" date="2018-06" db="EMBL/GenBank/DDBJ databases">
        <authorList>
            <consortium name="Pathogen Informatics"/>
            <person name="Doyle S."/>
        </authorList>
    </citation>
    <scope>NUCLEOTIDE SEQUENCE [LARGE SCALE GENOMIC DNA]</scope>
    <source>
        <strain evidence="4 5">NCTC13337</strain>
    </source>
</reference>
<gene>
    <name evidence="4" type="primary">ydfG</name>
    <name evidence="4" type="ORF">NCTC13337_01607</name>
</gene>
<dbReference type="Gene3D" id="3.40.50.720">
    <property type="entry name" value="NAD(P)-binding Rossmann-like Domain"/>
    <property type="match status" value="1"/>
</dbReference>
<dbReference type="GO" id="GO:0016616">
    <property type="term" value="F:oxidoreductase activity, acting on the CH-OH group of donors, NAD or NADP as acceptor"/>
    <property type="evidence" value="ECO:0007669"/>
    <property type="project" value="UniProtKB-ARBA"/>
</dbReference>
<dbReference type="RefSeq" id="WP_072575624.1">
    <property type="nucleotide sequence ID" value="NZ_LWHB01000017.1"/>
</dbReference>
<dbReference type="PANTHER" id="PTHR42901:SF1">
    <property type="entry name" value="ALCOHOL DEHYDROGENASE"/>
    <property type="match status" value="1"/>
</dbReference>
<evidence type="ECO:0000256" key="2">
    <source>
        <dbReference type="ARBA" id="ARBA00023002"/>
    </source>
</evidence>
<protein>
    <submittedName>
        <fullName evidence="4">NADP-dependent 3-hydroxy acid dehydrogenase YdfG</fullName>
        <ecNumber evidence="4">1.1.1.-</ecNumber>
    </submittedName>
</protein>
<dbReference type="PANTHER" id="PTHR42901">
    <property type="entry name" value="ALCOHOL DEHYDROGENASE"/>
    <property type="match status" value="1"/>
</dbReference>
<accession>A0A380MWP7</accession>
<evidence type="ECO:0000256" key="3">
    <source>
        <dbReference type="RuleBase" id="RU000363"/>
    </source>
</evidence>
<comment type="similarity">
    <text evidence="1 3">Belongs to the short-chain dehydrogenases/reductases (SDR) family.</text>
</comment>
<dbReference type="SUPFAM" id="SSF51735">
    <property type="entry name" value="NAD(P)-binding Rossmann-fold domains"/>
    <property type="match status" value="1"/>
</dbReference>
<dbReference type="EMBL" id="UHIC01000001">
    <property type="protein sequence ID" value="SUO95837.1"/>
    <property type="molecule type" value="Genomic_DNA"/>
</dbReference>
<evidence type="ECO:0000313" key="4">
    <source>
        <dbReference type="EMBL" id="SUO95837.1"/>
    </source>
</evidence>
<evidence type="ECO:0000256" key="1">
    <source>
        <dbReference type="ARBA" id="ARBA00006484"/>
    </source>
</evidence>
<keyword evidence="5" id="KW-1185">Reference proteome</keyword>
<dbReference type="PRINTS" id="PR00081">
    <property type="entry name" value="GDHRDH"/>
</dbReference>
<evidence type="ECO:0000313" key="5">
    <source>
        <dbReference type="Proteomes" id="UP000254601"/>
    </source>
</evidence>
<dbReference type="FunFam" id="3.40.50.720:FF:000047">
    <property type="entry name" value="NADP-dependent L-serine/L-allo-threonine dehydrogenase"/>
    <property type="match status" value="1"/>
</dbReference>
<dbReference type="CDD" id="cd05346">
    <property type="entry name" value="SDR_c5"/>
    <property type="match status" value="1"/>
</dbReference>
<dbReference type="Proteomes" id="UP000254601">
    <property type="component" value="Unassembled WGS sequence"/>
</dbReference>
<dbReference type="AlphaFoldDB" id="A0A380MWP7"/>
<keyword evidence="2 4" id="KW-0560">Oxidoreductase</keyword>
<dbReference type="PRINTS" id="PR00080">
    <property type="entry name" value="SDRFAMILY"/>
</dbReference>
<organism evidence="4 5">
    <name type="scientific">Suttonella ornithocola</name>
    <dbReference type="NCBI Taxonomy" id="279832"/>
    <lineage>
        <taxon>Bacteria</taxon>
        <taxon>Pseudomonadati</taxon>
        <taxon>Pseudomonadota</taxon>
        <taxon>Gammaproteobacteria</taxon>
        <taxon>Cardiobacteriales</taxon>
        <taxon>Cardiobacteriaceae</taxon>
        <taxon>Suttonella</taxon>
    </lineage>
</organism>